<reference evidence="2 3" key="1">
    <citation type="submission" date="2016-10" db="EMBL/GenBank/DDBJ databases">
        <authorList>
            <person name="de Groot N.N."/>
        </authorList>
    </citation>
    <scope>NUCLEOTIDE SEQUENCE [LARGE SCALE GENOMIC DNA]</scope>
    <source>
        <strain evidence="2 3">AA1</strain>
    </source>
</reference>
<evidence type="ECO:0000259" key="1">
    <source>
        <dbReference type="Pfam" id="PF02769"/>
    </source>
</evidence>
<dbReference type="NCBIfam" id="TIGR01857">
    <property type="entry name" value="FGAM-synthase"/>
    <property type="match status" value="1"/>
</dbReference>
<dbReference type="Gene3D" id="3.30.1330.10">
    <property type="entry name" value="PurM-like, N-terminal domain"/>
    <property type="match status" value="2"/>
</dbReference>
<dbReference type="GO" id="GO:0005737">
    <property type="term" value="C:cytoplasm"/>
    <property type="evidence" value="ECO:0007669"/>
    <property type="project" value="TreeGrafter"/>
</dbReference>
<dbReference type="InterPro" id="IPR029062">
    <property type="entry name" value="Class_I_gatase-like"/>
</dbReference>
<dbReference type="SMART" id="SM01211">
    <property type="entry name" value="GATase_5"/>
    <property type="match status" value="1"/>
</dbReference>
<gene>
    <name evidence="2" type="ORF">SAMN05216233_101359</name>
</gene>
<name>A0A1G5APK2_9BACT</name>
<dbReference type="EMBL" id="FMUX01000001">
    <property type="protein sequence ID" value="SCX79801.1"/>
    <property type="molecule type" value="Genomic_DNA"/>
</dbReference>
<dbReference type="PANTHER" id="PTHR10099:SF1">
    <property type="entry name" value="PHOSPHORIBOSYLFORMYLGLYCINAMIDINE SYNTHASE"/>
    <property type="match status" value="1"/>
</dbReference>
<dbReference type="InterPro" id="IPR036676">
    <property type="entry name" value="PurM-like_C_sf"/>
</dbReference>
<dbReference type="PANTHER" id="PTHR10099">
    <property type="entry name" value="PHOSPHORIBOSYLFORMYLGLYCINAMIDINE SYNTHASE"/>
    <property type="match status" value="1"/>
</dbReference>
<dbReference type="SUPFAM" id="SSF55326">
    <property type="entry name" value="PurM N-terminal domain-like"/>
    <property type="match status" value="2"/>
</dbReference>
<evidence type="ECO:0000313" key="2">
    <source>
        <dbReference type="EMBL" id="SCX79801.1"/>
    </source>
</evidence>
<dbReference type="GO" id="GO:0004642">
    <property type="term" value="F:phosphoribosylformylglycinamidine synthase activity"/>
    <property type="evidence" value="ECO:0007669"/>
    <property type="project" value="TreeGrafter"/>
</dbReference>
<dbReference type="Gene3D" id="3.90.650.10">
    <property type="entry name" value="PurM-like C-terminal domain"/>
    <property type="match status" value="2"/>
</dbReference>
<dbReference type="FunFam" id="3.30.1330.10:FF:000013">
    <property type="entry name" value="Phosphoribosylformylglycinamidine synthase"/>
    <property type="match status" value="1"/>
</dbReference>
<sequence length="1251" mass="136661">MPNRIRRVFVEKKLNFKVEADHLLSDLTHNLNIDGVSDVRIINCYECTGFDDATFELAKANVFSEPNIDEVYEAPSRFTKSDFVFRMGLLPGQFDQRADSAMQCVQLLTAGERPLIRASRVIAVNGTISEADKAKIKTHMINVVESCELGLELPETIEMDAVVPEDVMVFEGFTDFTEAELAAFKDAEGFAMSMGDILSCQAYFKGTEKRNPTITEMKAIDTYWSDHCRHTTFMTEIEEVKIREGKYADEIQKAYDLYRADRVACGAKKPECLMDLACIAAKSLKNDGYLKDIDVSEEINACSINVDVDVDGSEEKVPYLVMFKNETHNHPTEIEPFGGAATCLGGAIRDPLSGRSYVYQAMRITGAADPRTPFEETLPGKLPQRTISKRAAHGYSSYGNQIGVTTGFVKEYYNDRFVAKRMEVGAVIAATPKDQVIREVPEPGDIVILVGGRTGRDGCGGATGSSKEHTEESLATCGAEVQKGNAPEERKIQRLFRNEAVSKMIIRCNDFGAGGVSVAVGELADSIDIYLDRVPKKYDGLDGTELAISESQERMAVVVRRENAEEFIRLAGDENLEATAIADITDTGRLRIQWRGNWIIDVSRAFLDTNGVSQSTKIEVESPVAEACVFDKKEDADLAEAWFNTLSDLNVASQKGLVELFDSTIGAGSALMPHGGKTYRTPTEGMAAKIPVEHGDTSTGTLMAHGYNPEMAIWSPFHGGLYAVVESVAKVVAMGGDYRDIYLSLQEYFEKLRGEAVRWGKPFAALLGAYRAQKEFKIGAIGGKDSMSGSFKDLDVPPSLISFAVAATDLNRLITPEFKREGSRVVMIRANRNDADIIDFDDLKEKYDRITRLMAEGHIISAHTVSKGGAMAAISKMCFGNTLGMDVNPEITKEILTDEAIGSLILEVSSEKELAELFTSAYVDLGMVTDDATITHGEMTLALSDLITAWEAPLNDIFEIKEDHHGPIETLSHTAKTIHVASTRVARPKVIIPAFPGTNCELDTQRAFERAGADAEVVVFKNLTAAWVEESIATLAGKIKGAQIIALPGGFSAGDEPEGSGKFIASIFKNEQIKDAVHGLLNDRDGLMLGICNGFQALVKLGLLPFGEIRTLSETAPTLTYNKIGRHVARYAKTRVASNLSPWLAGTEVGEVFESPLSHGEGRFFANEEVLEGLIKAGQIATQYVDEDGNATYDGSFNPNGSIYAIEGITSADGRILGKMGHSERIGNHVAGNIYGKTDMKIFESGVRYFQ</sequence>
<keyword evidence="3" id="KW-1185">Reference proteome</keyword>
<proteinExistence type="predicted"/>
<dbReference type="CDD" id="cd02204">
    <property type="entry name" value="PurL_repeat2"/>
    <property type="match status" value="1"/>
</dbReference>
<organism evidence="2 3">
    <name type="scientific">Desulfoluna spongiiphila</name>
    <dbReference type="NCBI Taxonomy" id="419481"/>
    <lineage>
        <taxon>Bacteria</taxon>
        <taxon>Pseudomonadati</taxon>
        <taxon>Thermodesulfobacteriota</taxon>
        <taxon>Desulfobacteria</taxon>
        <taxon>Desulfobacterales</taxon>
        <taxon>Desulfolunaceae</taxon>
        <taxon>Desulfoluna</taxon>
    </lineage>
</organism>
<dbReference type="GO" id="GO:0005524">
    <property type="term" value="F:ATP binding"/>
    <property type="evidence" value="ECO:0007669"/>
    <property type="project" value="UniProtKB-KW"/>
</dbReference>
<dbReference type="InterPro" id="IPR010918">
    <property type="entry name" value="PurM-like_C_dom"/>
</dbReference>
<dbReference type="CDD" id="cd02203">
    <property type="entry name" value="PurL_repeat1"/>
    <property type="match status" value="1"/>
</dbReference>
<accession>A0A1G5APK2</accession>
<dbReference type="GO" id="GO:0006164">
    <property type="term" value="P:purine nucleotide biosynthetic process"/>
    <property type="evidence" value="ECO:0007669"/>
    <property type="project" value="UniProtKB-KW"/>
</dbReference>
<dbReference type="OrthoDB" id="9804441at2"/>
<dbReference type="Proteomes" id="UP000198870">
    <property type="component" value="Unassembled WGS sequence"/>
</dbReference>
<dbReference type="GO" id="GO:0046872">
    <property type="term" value="F:metal ion binding"/>
    <property type="evidence" value="ECO:0007669"/>
    <property type="project" value="UniProtKB-KW"/>
</dbReference>
<dbReference type="STRING" id="419481.SAMN05216233_101359"/>
<dbReference type="Pfam" id="PF02769">
    <property type="entry name" value="AIRS_C"/>
    <property type="match status" value="1"/>
</dbReference>
<dbReference type="SUPFAM" id="SSF109736">
    <property type="entry name" value="FGAM synthase PurL, linker domain"/>
    <property type="match status" value="1"/>
</dbReference>
<evidence type="ECO:0000313" key="3">
    <source>
        <dbReference type="Proteomes" id="UP000198870"/>
    </source>
</evidence>
<dbReference type="AlphaFoldDB" id="A0A1G5APK2"/>
<dbReference type="InterPro" id="IPR010141">
    <property type="entry name" value="FGAM_synthase"/>
</dbReference>
<protein>
    <submittedName>
        <fullName evidence="2">Phosphoribosylformylglycinamidine synthase</fullName>
    </submittedName>
</protein>
<dbReference type="Gene3D" id="3.40.50.880">
    <property type="match status" value="1"/>
</dbReference>
<dbReference type="InterPro" id="IPR036921">
    <property type="entry name" value="PurM-like_N_sf"/>
</dbReference>
<dbReference type="Pfam" id="PF13507">
    <property type="entry name" value="GATase_5"/>
    <property type="match status" value="1"/>
</dbReference>
<dbReference type="SUPFAM" id="SSF56042">
    <property type="entry name" value="PurM C-terminal domain-like"/>
    <property type="match status" value="2"/>
</dbReference>
<dbReference type="RefSeq" id="WP_092207663.1">
    <property type="nucleotide sequence ID" value="NZ_FMUX01000001.1"/>
</dbReference>
<feature type="domain" description="PurM-like C-terminal" evidence="1">
    <location>
        <begin position="442"/>
        <end position="594"/>
    </location>
</feature>
<dbReference type="SUPFAM" id="SSF52317">
    <property type="entry name" value="Class I glutamine amidotransferase-like"/>
    <property type="match status" value="1"/>
</dbReference>
<dbReference type="PROSITE" id="PS51273">
    <property type="entry name" value="GATASE_TYPE_1"/>
    <property type="match status" value="1"/>
</dbReference>